<dbReference type="EMBL" id="GBRH01279675">
    <property type="protein sequence ID" value="JAD18220.1"/>
    <property type="molecule type" value="Transcribed_RNA"/>
</dbReference>
<name>A0A0A9UB57_ARUDO</name>
<evidence type="ECO:0000313" key="1">
    <source>
        <dbReference type="EMBL" id="JAD18220.1"/>
    </source>
</evidence>
<organism evidence="1">
    <name type="scientific">Arundo donax</name>
    <name type="common">Giant reed</name>
    <name type="synonym">Donax arundinaceus</name>
    <dbReference type="NCBI Taxonomy" id="35708"/>
    <lineage>
        <taxon>Eukaryota</taxon>
        <taxon>Viridiplantae</taxon>
        <taxon>Streptophyta</taxon>
        <taxon>Embryophyta</taxon>
        <taxon>Tracheophyta</taxon>
        <taxon>Spermatophyta</taxon>
        <taxon>Magnoliopsida</taxon>
        <taxon>Liliopsida</taxon>
        <taxon>Poales</taxon>
        <taxon>Poaceae</taxon>
        <taxon>PACMAD clade</taxon>
        <taxon>Arundinoideae</taxon>
        <taxon>Arundineae</taxon>
        <taxon>Arundo</taxon>
    </lineage>
</organism>
<accession>A0A0A9UB57</accession>
<protein>
    <submittedName>
        <fullName evidence="1">Uncharacterized protein</fullName>
    </submittedName>
</protein>
<dbReference type="AlphaFoldDB" id="A0A0A9UB57"/>
<reference evidence="1" key="2">
    <citation type="journal article" date="2015" name="Data Brief">
        <title>Shoot transcriptome of the giant reed, Arundo donax.</title>
        <authorList>
            <person name="Barrero R.A."/>
            <person name="Guerrero F.D."/>
            <person name="Moolhuijzen P."/>
            <person name="Goolsby J.A."/>
            <person name="Tidwell J."/>
            <person name="Bellgard S.E."/>
            <person name="Bellgard M.I."/>
        </authorList>
    </citation>
    <scope>NUCLEOTIDE SEQUENCE</scope>
    <source>
        <tissue evidence="1">Shoot tissue taken approximately 20 cm above the soil surface</tissue>
    </source>
</reference>
<proteinExistence type="predicted"/>
<reference evidence="1" key="1">
    <citation type="submission" date="2014-09" db="EMBL/GenBank/DDBJ databases">
        <authorList>
            <person name="Magalhaes I.L.F."/>
            <person name="Oliveira U."/>
            <person name="Santos F.R."/>
            <person name="Vidigal T.H.D.A."/>
            <person name="Brescovit A.D."/>
            <person name="Santos A.J."/>
        </authorList>
    </citation>
    <scope>NUCLEOTIDE SEQUENCE</scope>
    <source>
        <tissue evidence="1">Shoot tissue taken approximately 20 cm above the soil surface</tissue>
    </source>
</reference>
<sequence>MVHSQTIEGLRVHGVGLRSIDVVAPMLKKFTLNTHSACDLSVTFSALMLENVNWYYGLFPCFVGIGDKWGLRSVGLQLEERVYLLWLKIEALDYRPSRGGNLMPKIAKLPNFSILKIPLVTWVHVSGGVVLNTLEICNSIKRLKLILHLKSGKPCLLNCPCDQPNNWRNQFIT</sequence>